<sequence length="305" mass="32523">MGDEKSLWGVDLGGTKIEGVILKSAANPEVLFRHRLPTEADQGYAHILDQVKKLIDKMQAEAGYLPAHIGFGTPGTLDPKRGVMKNCNTVVMNGQPMKVDLEKMLGVRVEMANDADCFALAEARYGVVKDQFPDARVVFGVILGTGVGGGIVVDGKAIIGLQGIAGEWGHNFLDESGGPCYCGKTGCVEKVISGPALEKYYFNETGNKKPLKDIVALAESKVDPTAQKTMLRLVEFYGKALSVIVNILDPDVIVIGGGVGNIDLLYDRGLDALRKYIFNTSLDTPIVRPLLGDSAGVIGAAFLVS</sequence>
<organism evidence="1 2">
    <name type="scientific">Chryseolinea lacunae</name>
    <dbReference type="NCBI Taxonomy" id="2801331"/>
    <lineage>
        <taxon>Bacteria</taxon>
        <taxon>Pseudomonadati</taxon>
        <taxon>Bacteroidota</taxon>
        <taxon>Cytophagia</taxon>
        <taxon>Cytophagales</taxon>
        <taxon>Fulvivirgaceae</taxon>
        <taxon>Chryseolinea</taxon>
    </lineage>
</organism>
<dbReference type="Proteomes" id="UP000613030">
    <property type="component" value="Unassembled WGS sequence"/>
</dbReference>
<keyword evidence="2" id="KW-1185">Reference proteome</keyword>
<dbReference type="PANTHER" id="PTHR18964:SF174">
    <property type="entry name" value="D-ALLOSE KINASE-RELATED"/>
    <property type="match status" value="1"/>
</dbReference>
<reference evidence="1 2" key="1">
    <citation type="submission" date="2021-01" db="EMBL/GenBank/DDBJ databases">
        <title>Chryseolinea sp. Jin1 Genome sequencing and assembly.</title>
        <authorList>
            <person name="Kim I."/>
        </authorList>
    </citation>
    <scope>NUCLEOTIDE SEQUENCE [LARGE SCALE GENOMIC DNA]</scope>
    <source>
        <strain evidence="1 2">Jin1</strain>
    </source>
</reference>
<protein>
    <submittedName>
        <fullName evidence="1">ROK family protein</fullName>
    </submittedName>
</protein>
<name>A0ABS1KWC2_9BACT</name>
<evidence type="ECO:0000313" key="1">
    <source>
        <dbReference type="EMBL" id="MBL0743630.1"/>
    </source>
</evidence>
<comment type="caution">
    <text evidence="1">The sequence shown here is derived from an EMBL/GenBank/DDBJ whole genome shotgun (WGS) entry which is preliminary data.</text>
</comment>
<dbReference type="InterPro" id="IPR049874">
    <property type="entry name" value="ROK_cs"/>
</dbReference>
<dbReference type="Gene3D" id="3.30.420.40">
    <property type="match status" value="2"/>
</dbReference>
<proteinExistence type="predicted"/>
<dbReference type="SUPFAM" id="SSF53067">
    <property type="entry name" value="Actin-like ATPase domain"/>
    <property type="match status" value="1"/>
</dbReference>
<dbReference type="Pfam" id="PF00480">
    <property type="entry name" value="ROK"/>
    <property type="match status" value="1"/>
</dbReference>
<dbReference type="PROSITE" id="PS01125">
    <property type="entry name" value="ROK"/>
    <property type="match status" value="1"/>
</dbReference>
<dbReference type="PANTHER" id="PTHR18964">
    <property type="entry name" value="ROK (REPRESSOR, ORF, KINASE) FAMILY"/>
    <property type="match status" value="1"/>
</dbReference>
<gene>
    <name evidence="1" type="ORF">JI741_20520</name>
</gene>
<dbReference type="InterPro" id="IPR000600">
    <property type="entry name" value="ROK"/>
</dbReference>
<dbReference type="EMBL" id="JAERRB010000007">
    <property type="protein sequence ID" value="MBL0743630.1"/>
    <property type="molecule type" value="Genomic_DNA"/>
</dbReference>
<dbReference type="InterPro" id="IPR043129">
    <property type="entry name" value="ATPase_NBD"/>
</dbReference>
<evidence type="ECO:0000313" key="2">
    <source>
        <dbReference type="Proteomes" id="UP000613030"/>
    </source>
</evidence>
<accession>A0ABS1KWC2</accession>